<accession>A0AC35U268</accession>
<dbReference type="Proteomes" id="UP000095286">
    <property type="component" value="Unplaced"/>
</dbReference>
<evidence type="ECO:0000313" key="2">
    <source>
        <dbReference type="WBParaSite" id="RSKR_0000668600.1"/>
    </source>
</evidence>
<organism evidence="1 2">
    <name type="scientific">Rhabditophanes sp. KR3021</name>
    <dbReference type="NCBI Taxonomy" id="114890"/>
    <lineage>
        <taxon>Eukaryota</taxon>
        <taxon>Metazoa</taxon>
        <taxon>Ecdysozoa</taxon>
        <taxon>Nematoda</taxon>
        <taxon>Chromadorea</taxon>
        <taxon>Rhabditida</taxon>
        <taxon>Tylenchina</taxon>
        <taxon>Panagrolaimomorpha</taxon>
        <taxon>Strongyloidoidea</taxon>
        <taxon>Alloionematidae</taxon>
        <taxon>Rhabditophanes</taxon>
    </lineage>
</organism>
<proteinExistence type="predicted"/>
<name>A0AC35U268_9BILA</name>
<sequence length="100" mass="11457">MNKVVFWSLTYKRFLASVPKKLSDVKFSESKAYAGFDRQENDLDRIFNTPGHILSSNLERRMIRVQIEEAVASGKDTSLLEAELAYIDVKEAALKVKFEN</sequence>
<evidence type="ECO:0000313" key="1">
    <source>
        <dbReference type="Proteomes" id="UP000095286"/>
    </source>
</evidence>
<protein>
    <submittedName>
        <fullName evidence="2">FlgM domain-containing protein</fullName>
    </submittedName>
</protein>
<reference evidence="2" key="1">
    <citation type="submission" date="2016-11" db="UniProtKB">
        <authorList>
            <consortium name="WormBaseParasite"/>
        </authorList>
    </citation>
    <scope>IDENTIFICATION</scope>
    <source>
        <strain evidence="2">KR3021</strain>
    </source>
</reference>
<dbReference type="WBParaSite" id="RSKR_0000668600.1">
    <property type="protein sequence ID" value="RSKR_0000668600.1"/>
    <property type="gene ID" value="RSKR_0000668600"/>
</dbReference>